<dbReference type="Proteomes" id="UP001732700">
    <property type="component" value="Chromosome 3C"/>
</dbReference>
<evidence type="ECO:0000313" key="1">
    <source>
        <dbReference type="EnsemblPlants" id="AVESA.00010b.r2.3CG0463140.1.CDS"/>
    </source>
</evidence>
<keyword evidence="2" id="KW-1185">Reference proteome</keyword>
<evidence type="ECO:0000313" key="2">
    <source>
        <dbReference type="Proteomes" id="UP001732700"/>
    </source>
</evidence>
<dbReference type="EnsemblPlants" id="AVESA.00010b.r2.3CG0463140.1">
    <property type="protein sequence ID" value="AVESA.00010b.r2.3CG0463140.1.CDS"/>
    <property type="gene ID" value="AVESA.00010b.r2.3CG0463140"/>
</dbReference>
<name>A0ACD5VK32_AVESA</name>
<reference evidence="1" key="2">
    <citation type="submission" date="2025-09" db="UniProtKB">
        <authorList>
            <consortium name="EnsemblPlants"/>
        </authorList>
    </citation>
    <scope>IDENTIFICATION</scope>
</reference>
<reference evidence="1" key="1">
    <citation type="submission" date="2021-05" db="EMBL/GenBank/DDBJ databases">
        <authorList>
            <person name="Scholz U."/>
            <person name="Mascher M."/>
            <person name="Fiebig A."/>
        </authorList>
    </citation>
    <scope>NUCLEOTIDE SEQUENCE [LARGE SCALE GENOMIC DNA]</scope>
</reference>
<sequence length="399" mass="44734">MSRRCPSPASLLPASPLDIDDLLREILARLPPRPSSLPRASLVCTRWHHLVSEPGLLRRLRAHHRKPPLLGVFSFCDGKYRFTATRYPPDRIPETRFSLPHEPCRTLQGCRHGLAVLLDRRRGQAIVWDPLTGHQRRVAFPLGSDNRPVKNVGNAAVLCGSSGSDGHVGGDGHLPPFRLAVVWIDDDITRAFACLYESECGEWGNIVSTKTTALVCFIRSAVLVRNSLCWHLTSDNILEFDFERQSLVVIKQPSYARVINYASCHVVRTGNGVLGLAILSELSILIWEMNSNCHGVRRWMLRKTIQLEEQLSSLRPCTDRRRIIAASILGYDDDTNMIVLSTSVGHFMVQLESSQLRNVPRIGSTHPMACYPYSNFYIPEEKNQRIPTLRSQGFAAGGN</sequence>
<organism evidence="1 2">
    <name type="scientific">Avena sativa</name>
    <name type="common">Oat</name>
    <dbReference type="NCBI Taxonomy" id="4498"/>
    <lineage>
        <taxon>Eukaryota</taxon>
        <taxon>Viridiplantae</taxon>
        <taxon>Streptophyta</taxon>
        <taxon>Embryophyta</taxon>
        <taxon>Tracheophyta</taxon>
        <taxon>Spermatophyta</taxon>
        <taxon>Magnoliopsida</taxon>
        <taxon>Liliopsida</taxon>
        <taxon>Poales</taxon>
        <taxon>Poaceae</taxon>
        <taxon>BOP clade</taxon>
        <taxon>Pooideae</taxon>
        <taxon>Poodae</taxon>
        <taxon>Poeae</taxon>
        <taxon>Poeae Chloroplast Group 1 (Aveneae type)</taxon>
        <taxon>Aveninae</taxon>
        <taxon>Avena</taxon>
    </lineage>
</organism>
<proteinExistence type="predicted"/>
<accession>A0ACD5VK32</accession>
<protein>
    <submittedName>
        <fullName evidence="1">Uncharacterized protein</fullName>
    </submittedName>
</protein>